<reference evidence="3" key="2">
    <citation type="journal article" date="2022" name="Hortic Res">
        <title>The genome of Dioscorea zingiberensis sheds light on the biosynthesis, origin and evolution of the medicinally important diosgenin saponins.</title>
        <authorList>
            <person name="Li Y."/>
            <person name="Tan C."/>
            <person name="Li Z."/>
            <person name="Guo J."/>
            <person name="Li S."/>
            <person name="Chen X."/>
            <person name="Wang C."/>
            <person name="Dai X."/>
            <person name="Yang H."/>
            <person name="Song W."/>
            <person name="Hou L."/>
            <person name="Xu J."/>
            <person name="Tong Z."/>
            <person name="Xu A."/>
            <person name="Yuan X."/>
            <person name="Wang W."/>
            <person name="Yang Q."/>
            <person name="Chen L."/>
            <person name="Sun Z."/>
            <person name="Wang K."/>
            <person name="Pan B."/>
            <person name="Chen J."/>
            <person name="Bao Y."/>
            <person name="Liu F."/>
            <person name="Qi X."/>
            <person name="Gang D.R."/>
            <person name="Wen J."/>
            <person name="Li J."/>
        </authorList>
    </citation>
    <scope>NUCLEOTIDE SEQUENCE</scope>
    <source>
        <strain evidence="3">Dzin_1.0</strain>
    </source>
</reference>
<dbReference type="EMBL" id="JAGGNH010000001">
    <property type="protein sequence ID" value="KAJ0987082.1"/>
    <property type="molecule type" value="Genomic_DNA"/>
</dbReference>
<name>A0A9D5D9U6_9LILI</name>
<proteinExistence type="inferred from homology"/>
<accession>A0A9D5D9U6</accession>
<protein>
    <recommendedName>
        <fullName evidence="5">CDK5RAP3-like protein</fullName>
    </recommendedName>
</protein>
<evidence type="ECO:0000256" key="2">
    <source>
        <dbReference type="SAM" id="Coils"/>
    </source>
</evidence>
<feature type="coiled-coil region" evidence="2">
    <location>
        <begin position="129"/>
        <end position="156"/>
    </location>
</feature>
<organism evidence="3 4">
    <name type="scientific">Dioscorea zingiberensis</name>
    <dbReference type="NCBI Taxonomy" id="325984"/>
    <lineage>
        <taxon>Eukaryota</taxon>
        <taxon>Viridiplantae</taxon>
        <taxon>Streptophyta</taxon>
        <taxon>Embryophyta</taxon>
        <taxon>Tracheophyta</taxon>
        <taxon>Spermatophyta</taxon>
        <taxon>Magnoliopsida</taxon>
        <taxon>Liliopsida</taxon>
        <taxon>Dioscoreales</taxon>
        <taxon>Dioscoreaceae</taxon>
        <taxon>Dioscorea</taxon>
    </lineage>
</organism>
<dbReference type="OrthoDB" id="340432at2759"/>
<dbReference type="PANTHER" id="PTHR14894:SF0">
    <property type="entry name" value="CDK5 REGULATORY SUBUNIT-ASSOCIATED PROTEIN 3"/>
    <property type="match status" value="1"/>
</dbReference>
<dbReference type="GO" id="GO:0007346">
    <property type="term" value="P:regulation of mitotic cell cycle"/>
    <property type="evidence" value="ECO:0007669"/>
    <property type="project" value="TreeGrafter"/>
</dbReference>
<dbReference type="Pfam" id="PF05600">
    <property type="entry name" value="CDK5RAP3"/>
    <property type="match status" value="1"/>
</dbReference>
<keyword evidence="2" id="KW-0175">Coiled coil</keyword>
<dbReference type="AlphaFoldDB" id="A0A9D5D9U6"/>
<evidence type="ECO:0000256" key="1">
    <source>
        <dbReference type="ARBA" id="ARBA00007478"/>
    </source>
</evidence>
<dbReference type="Proteomes" id="UP001085076">
    <property type="component" value="Miscellaneous, Linkage group lg01"/>
</dbReference>
<reference evidence="3" key="1">
    <citation type="submission" date="2021-03" db="EMBL/GenBank/DDBJ databases">
        <authorList>
            <person name="Li Z."/>
            <person name="Yang C."/>
        </authorList>
    </citation>
    <scope>NUCLEOTIDE SEQUENCE</scope>
    <source>
        <strain evidence="3">Dzin_1.0</strain>
        <tissue evidence="3">Leaf</tissue>
    </source>
</reference>
<evidence type="ECO:0008006" key="5">
    <source>
        <dbReference type="Google" id="ProtNLM"/>
    </source>
</evidence>
<dbReference type="GO" id="GO:0012505">
    <property type="term" value="C:endomembrane system"/>
    <property type="evidence" value="ECO:0007669"/>
    <property type="project" value="TreeGrafter"/>
</dbReference>
<dbReference type="InterPro" id="IPR008491">
    <property type="entry name" value="CDK5RAP3"/>
</dbReference>
<evidence type="ECO:0000313" key="3">
    <source>
        <dbReference type="EMBL" id="KAJ0987082.1"/>
    </source>
</evidence>
<sequence>MHDQSEIRNLPIDIAFARLGEWLVDRKKIPSDWRKRLAAVRSRISRALPLLPRGLDPSFQTLEPEAIDYLVVKHIYNTLLNSTSENRNIFGKLSGAAGEWESIVKSFEKDYIFLGEAAQIMVQNVNYEIPFQKKQVQKIQQQLAELERREADIKRNAALSATKYAEACQELGLHGKNVRLELLETAKSLPSTFQKILESLNHETVLRAIEYYSNFVRDAHTQKESAPTVVLQNLRHLHEHPPCLNVTVSVEVENSLKETSMLDPSHPVTGDQTLNPDLTIDGIDWNVTLDDSQIDWDIGDMGNTEESGDGFGSYEIIDSNLDLKDSENGNGIASDNTSLVKVEEGIISGTSESEICWDISIDNTQVDSADDVALPDASLQTQPSVPIEQANTQHLENERSQLLETEYRNKILDDLFEIKAFLNQRVMEMKSEDTSSLQHQVQAVAPFVLQQYTADAVQTMLSKISLAISILTDQKTRDLIMILNSKRFLDRLVSTLEQKKNHELKLRESLNDLSVRRLELHNALSSSWPKQEVAISKTRELKKLCESTLSSMFDGRPVNIIGEINTLLSSSVSA</sequence>
<comment type="similarity">
    <text evidence="1">Belongs to the CDK5RAP3 family.</text>
</comment>
<comment type="caution">
    <text evidence="3">The sequence shown here is derived from an EMBL/GenBank/DDBJ whole genome shotgun (WGS) entry which is preliminary data.</text>
</comment>
<dbReference type="PANTHER" id="PTHR14894">
    <property type="entry name" value="CDK5 REGULATORY SUBUNIT-ASSOCIATED PROTEIN 3"/>
    <property type="match status" value="1"/>
</dbReference>
<gene>
    <name evidence="3" type="ORF">J5N97_005438</name>
</gene>
<keyword evidence="4" id="KW-1185">Reference proteome</keyword>
<evidence type="ECO:0000313" key="4">
    <source>
        <dbReference type="Proteomes" id="UP001085076"/>
    </source>
</evidence>